<name>B9LNM3_HALLT</name>
<protein>
    <recommendedName>
        <fullName evidence="4">VanZ family protein</fullName>
    </recommendedName>
</protein>
<keyword evidence="1" id="KW-0472">Membrane</keyword>
<dbReference type="HOGENOM" id="CLU_2712670_0_0_2"/>
<organism evidence="2 3">
    <name type="scientific">Halorubrum lacusprofundi (strain ATCC 49239 / DSM 5036 / JCM 8891 / ACAM 34)</name>
    <dbReference type="NCBI Taxonomy" id="416348"/>
    <lineage>
        <taxon>Archaea</taxon>
        <taxon>Methanobacteriati</taxon>
        <taxon>Methanobacteriota</taxon>
        <taxon>Stenosarchaea group</taxon>
        <taxon>Halobacteria</taxon>
        <taxon>Halobacteriales</taxon>
        <taxon>Haloferacaceae</taxon>
        <taxon>Halorubrum</taxon>
    </lineage>
</organism>
<reference evidence="2 3" key="1">
    <citation type="journal article" date="2016" name="Stand. Genomic Sci.">
        <title>Complete genome sequence of the Antarctic Halorubrum lacusprofundi type strain ACAM 34.</title>
        <authorList>
            <person name="Anderson I.J."/>
            <person name="DasSarma P."/>
            <person name="Lucas S."/>
            <person name="Copeland A."/>
            <person name="Lapidus A."/>
            <person name="Del Rio T.G."/>
            <person name="Tice H."/>
            <person name="Dalin E."/>
            <person name="Bruce D.C."/>
            <person name="Goodwin L."/>
            <person name="Pitluck S."/>
            <person name="Sims D."/>
            <person name="Brettin T.S."/>
            <person name="Detter J.C."/>
            <person name="Han C.S."/>
            <person name="Larimer F."/>
            <person name="Hauser L."/>
            <person name="Land M."/>
            <person name="Ivanova N."/>
            <person name="Richardson P."/>
            <person name="Cavicchioli R."/>
            <person name="DasSarma S."/>
            <person name="Woese C.R."/>
            <person name="Kyrpides N.C."/>
        </authorList>
    </citation>
    <scope>NUCLEOTIDE SEQUENCE [LARGE SCALE GENOMIC DNA]</scope>
    <source>
        <strain evidence="3">ATCC 49239 / DSM 5036 / JCM 8891 / ACAM 34</strain>
    </source>
</reference>
<dbReference type="GeneID" id="95969955"/>
<feature type="transmembrane region" description="Helical" evidence="1">
    <location>
        <begin position="44"/>
        <end position="67"/>
    </location>
</feature>
<dbReference type="KEGG" id="hla:Hlac_1372"/>
<dbReference type="RefSeq" id="WP_015910103.1">
    <property type="nucleotide sequence ID" value="NC_012029.1"/>
</dbReference>
<keyword evidence="1" id="KW-0812">Transmembrane</keyword>
<dbReference type="Proteomes" id="UP000000740">
    <property type="component" value="Chromosome 1"/>
</dbReference>
<gene>
    <name evidence="2" type="ordered locus">Hlac_1372</name>
</gene>
<proteinExistence type="predicted"/>
<evidence type="ECO:0000313" key="3">
    <source>
        <dbReference type="Proteomes" id="UP000000740"/>
    </source>
</evidence>
<evidence type="ECO:0000313" key="2">
    <source>
        <dbReference type="EMBL" id="ACM56961.1"/>
    </source>
</evidence>
<keyword evidence="3" id="KW-1185">Reference proteome</keyword>
<evidence type="ECO:0008006" key="4">
    <source>
        <dbReference type="Google" id="ProtNLM"/>
    </source>
</evidence>
<dbReference type="EMBL" id="CP001365">
    <property type="protein sequence ID" value="ACM56961.1"/>
    <property type="molecule type" value="Genomic_DNA"/>
</dbReference>
<keyword evidence="1" id="KW-1133">Transmembrane helix</keyword>
<dbReference type="AlphaFoldDB" id="B9LNM3"/>
<accession>B9LNM3</accession>
<evidence type="ECO:0000256" key="1">
    <source>
        <dbReference type="SAM" id="Phobius"/>
    </source>
</evidence>
<sequence length="72" mass="7387">MIGRGRRGLFLAVGAAVAFGFGIELLQAPIPWRSFAWSDAAVNAIGAVVGLVAVVAVNAIGAIVATAERRPR</sequence>